<dbReference type="Pfam" id="PF02525">
    <property type="entry name" value="Flavodoxin_2"/>
    <property type="match status" value="1"/>
</dbReference>
<dbReference type="Proteomes" id="UP001368500">
    <property type="component" value="Unassembled WGS sequence"/>
</dbReference>
<evidence type="ECO:0000313" key="9">
    <source>
        <dbReference type="Proteomes" id="UP001368500"/>
    </source>
</evidence>
<keyword evidence="4 6" id="KW-0520">NAD</keyword>
<dbReference type="InterPro" id="IPR003680">
    <property type="entry name" value="Flavodoxin_fold"/>
</dbReference>
<comment type="function">
    <text evidence="6">Quinone reductase that provides resistance to thiol-specific stress caused by electrophilic quinones.</text>
</comment>
<keyword evidence="3 6" id="KW-0560">Oxidoreductase</keyword>
<dbReference type="Gene3D" id="3.40.50.360">
    <property type="match status" value="1"/>
</dbReference>
<evidence type="ECO:0000313" key="8">
    <source>
        <dbReference type="EMBL" id="MEK8025970.1"/>
    </source>
</evidence>
<comment type="caution">
    <text evidence="6">Lacks conserved residue(s) required for the propagation of feature annotation.</text>
</comment>
<protein>
    <recommendedName>
        <fullName evidence="6">FMN dependent NADH:quinone oxidoreductase</fullName>
        <ecNumber evidence="6">1.6.5.-</ecNumber>
    </recommendedName>
    <alternativeName>
        <fullName evidence="6">Azo-dye reductase</fullName>
    </alternativeName>
    <alternativeName>
        <fullName evidence="6">FMN-dependent NADH-azo compound oxidoreductase</fullName>
    </alternativeName>
    <alternativeName>
        <fullName evidence="6">FMN-dependent NADH-azoreductase</fullName>
        <ecNumber evidence="6">1.7.1.17</ecNumber>
    </alternativeName>
</protein>
<gene>
    <name evidence="6" type="primary">azoR</name>
    <name evidence="8" type="ORF">AACH11_08345</name>
</gene>
<evidence type="ECO:0000256" key="2">
    <source>
        <dbReference type="ARBA" id="ARBA00022643"/>
    </source>
</evidence>
<dbReference type="EMBL" id="JBBUTF010000006">
    <property type="protein sequence ID" value="MEK8025970.1"/>
    <property type="molecule type" value="Genomic_DNA"/>
</dbReference>
<keyword evidence="9" id="KW-1185">Reference proteome</keyword>
<keyword evidence="1 6" id="KW-0285">Flavoprotein</keyword>
<dbReference type="PANTHER" id="PTHR43741">
    <property type="entry name" value="FMN-DEPENDENT NADH-AZOREDUCTASE 1"/>
    <property type="match status" value="1"/>
</dbReference>
<organism evidence="8 9">
    <name type="scientific">Pseudaquabacterium rugosum</name>
    <dbReference type="NCBI Taxonomy" id="2984194"/>
    <lineage>
        <taxon>Bacteria</taxon>
        <taxon>Pseudomonadati</taxon>
        <taxon>Pseudomonadota</taxon>
        <taxon>Betaproteobacteria</taxon>
        <taxon>Burkholderiales</taxon>
        <taxon>Sphaerotilaceae</taxon>
        <taxon>Pseudaquabacterium</taxon>
    </lineage>
</organism>
<dbReference type="InterPro" id="IPR023048">
    <property type="entry name" value="NADH:quinone_OxRdtase_FMN_depd"/>
</dbReference>
<comment type="caution">
    <text evidence="8">The sequence shown here is derived from an EMBL/GenBank/DDBJ whole genome shotgun (WGS) entry which is preliminary data.</text>
</comment>
<dbReference type="SUPFAM" id="SSF52218">
    <property type="entry name" value="Flavoproteins"/>
    <property type="match status" value="1"/>
</dbReference>
<evidence type="ECO:0000259" key="7">
    <source>
        <dbReference type="Pfam" id="PF02525"/>
    </source>
</evidence>
<dbReference type="HAMAP" id="MF_01216">
    <property type="entry name" value="Azoreductase_type1"/>
    <property type="match status" value="1"/>
</dbReference>
<keyword evidence="2 6" id="KW-0288">FMN</keyword>
<dbReference type="EC" id="1.7.1.17" evidence="6"/>
<feature type="binding site" evidence="6">
    <location>
        <position position="12"/>
    </location>
    <ligand>
        <name>FMN</name>
        <dbReference type="ChEBI" id="CHEBI:58210"/>
    </ligand>
</feature>
<reference evidence="8 9" key="1">
    <citation type="submission" date="2024-04" db="EMBL/GenBank/DDBJ databases">
        <title>Novel species of the genus Ideonella isolated from streams.</title>
        <authorList>
            <person name="Lu H."/>
        </authorList>
    </citation>
    <scope>NUCLEOTIDE SEQUENCE [LARGE SCALE GENOMIC DNA]</scope>
    <source>
        <strain evidence="8 9">BYS139W</strain>
    </source>
</reference>
<comment type="function">
    <text evidence="6">Also exhibits azoreductase activity. Catalyzes the reductive cleavage of the azo bond in aromatic azo compounds to the corresponding amines.</text>
</comment>
<sequence length="208" mass="22261">MKPVQILHLECSPRPEACSSRLGRHLSAALQAETTAPVQVRLRALGVEPLPALSAAYAGSLILPIAQARARYGEQLALSDALCEELAASDVLLISAPVHNFGIPAVLKNWIDWVVRRDVTFALTAEGKIGLLADRPVLVAVTSGGAMFRDPPAQPDFFRPYLRAALGGVGLTRIEFVEAPGLAFSAAPEEAVDALARDWIRRRARPAA</sequence>
<dbReference type="RefSeq" id="WP_341373755.1">
    <property type="nucleotide sequence ID" value="NZ_JBBUTF010000006.1"/>
</dbReference>
<accession>A0ABU9BB62</accession>
<dbReference type="InterPro" id="IPR050104">
    <property type="entry name" value="FMN-dep_NADH:Q_OxRdtase_AzoR1"/>
</dbReference>
<comment type="catalytic activity">
    <reaction evidence="6">
        <text>2 a quinone + NADH + H(+) = 2 a 1,4-benzosemiquinone + NAD(+)</text>
        <dbReference type="Rhea" id="RHEA:65952"/>
        <dbReference type="ChEBI" id="CHEBI:15378"/>
        <dbReference type="ChEBI" id="CHEBI:57540"/>
        <dbReference type="ChEBI" id="CHEBI:57945"/>
        <dbReference type="ChEBI" id="CHEBI:132124"/>
        <dbReference type="ChEBI" id="CHEBI:134225"/>
    </reaction>
</comment>
<dbReference type="PANTHER" id="PTHR43741:SF4">
    <property type="entry name" value="FMN-DEPENDENT NADH:QUINONE OXIDOREDUCTASE"/>
    <property type="match status" value="1"/>
</dbReference>
<evidence type="ECO:0000256" key="6">
    <source>
        <dbReference type="HAMAP-Rule" id="MF_01216"/>
    </source>
</evidence>
<evidence type="ECO:0000256" key="5">
    <source>
        <dbReference type="ARBA" id="ARBA00048542"/>
    </source>
</evidence>
<evidence type="ECO:0000256" key="4">
    <source>
        <dbReference type="ARBA" id="ARBA00023027"/>
    </source>
</evidence>
<comment type="similarity">
    <text evidence="6">Belongs to the azoreductase type 1 family.</text>
</comment>
<proteinExistence type="inferred from homology"/>
<evidence type="ECO:0000256" key="3">
    <source>
        <dbReference type="ARBA" id="ARBA00023002"/>
    </source>
</evidence>
<feature type="binding site" evidence="6">
    <location>
        <begin position="142"/>
        <end position="145"/>
    </location>
    <ligand>
        <name>FMN</name>
        <dbReference type="ChEBI" id="CHEBI:58210"/>
    </ligand>
</feature>
<name>A0ABU9BB62_9BURK</name>
<dbReference type="InterPro" id="IPR029039">
    <property type="entry name" value="Flavoprotein-like_sf"/>
</dbReference>
<comment type="cofactor">
    <cofactor evidence="6">
        <name>FMN</name>
        <dbReference type="ChEBI" id="CHEBI:58210"/>
    </cofactor>
    <text evidence="6">Binds 1 FMN per subunit.</text>
</comment>
<comment type="subunit">
    <text evidence="6">Homodimer.</text>
</comment>
<evidence type="ECO:0000256" key="1">
    <source>
        <dbReference type="ARBA" id="ARBA00022630"/>
    </source>
</evidence>
<comment type="catalytic activity">
    <reaction evidence="5">
        <text>N,N-dimethyl-1,4-phenylenediamine + anthranilate + 2 NAD(+) = 2-(4-dimethylaminophenyl)diazenylbenzoate + 2 NADH + 2 H(+)</text>
        <dbReference type="Rhea" id="RHEA:55872"/>
        <dbReference type="ChEBI" id="CHEBI:15378"/>
        <dbReference type="ChEBI" id="CHEBI:15783"/>
        <dbReference type="ChEBI" id="CHEBI:16567"/>
        <dbReference type="ChEBI" id="CHEBI:57540"/>
        <dbReference type="ChEBI" id="CHEBI:57945"/>
        <dbReference type="ChEBI" id="CHEBI:71579"/>
        <dbReference type="EC" id="1.7.1.17"/>
    </reaction>
    <physiologicalReaction direction="right-to-left" evidence="5">
        <dbReference type="Rhea" id="RHEA:55874"/>
    </physiologicalReaction>
</comment>
<feature type="domain" description="Flavodoxin-like fold" evidence="7">
    <location>
        <begin position="6"/>
        <end position="200"/>
    </location>
</feature>
<dbReference type="EC" id="1.6.5.-" evidence="6"/>